<dbReference type="OrthoDB" id="3404294at2"/>
<keyword evidence="3 4" id="KW-0378">Hydrolase</keyword>
<dbReference type="eggNOG" id="COG1051">
    <property type="taxonomic scope" value="Bacteria"/>
</dbReference>
<dbReference type="InterPro" id="IPR020084">
    <property type="entry name" value="NUDIX_hydrolase_CS"/>
</dbReference>
<dbReference type="InterPro" id="IPR015797">
    <property type="entry name" value="NUDIX_hydrolase-like_dom_sf"/>
</dbReference>
<feature type="region of interest" description="Disordered" evidence="5">
    <location>
        <begin position="1"/>
        <end position="21"/>
    </location>
</feature>
<evidence type="ECO:0000256" key="2">
    <source>
        <dbReference type="ARBA" id="ARBA00005582"/>
    </source>
</evidence>
<accession>Q4JUM6</accession>
<evidence type="ECO:0000259" key="6">
    <source>
        <dbReference type="PROSITE" id="PS51462"/>
    </source>
</evidence>
<evidence type="ECO:0000313" key="7">
    <source>
        <dbReference type="EMBL" id="CAI37481.1"/>
    </source>
</evidence>
<dbReference type="GO" id="GO:0016787">
    <property type="term" value="F:hydrolase activity"/>
    <property type="evidence" value="ECO:0007669"/>
    <property type="project" value="UniProtKB-KW"/>
</dbReference>
<sequence>MVRAGRPAAESGDPRMVGDMGKIPELYTGDGLVEDPDGSRRWGVLGAAGLFLVTDDRHVLMQHRAKWTNRGGTWALPGGAIDVGESPTDGALRETWEETGVGASSVEVHQEIVTSTVPVKTAYCRLPVRDDEWHLFADVEKIVERSGDPRQALQDFPVRHPSLDASLDAHGIFGLGGTFWWQYENPEINEWTYTTVLATCSEHLELHPTAESLELLWQPIDQLEDLPLMPEFKASLPVIRAAVDSL</sequence>
<evidence type="ECO:0000256" key="4">
    <source>
        <dbReference type="RuleBase" id="RU003476"/>
    </source>
</evidence>
<evidence type="ECO:0000256" key="5">
    <source>
        <dbReference type="SAM" id="MobiDB-lite"/>
    </source>
</evidence>
<dbReference type="SUPFAM" id="SSF55811">
    <property type="entry name" value="Nudix"/>
    <property type="match status" value="1"/>
</dbReference>
<dbReference type="PROSITE" id="PS00893">
    <property type="entry name" value="NUDIX_BOX"/>
    <property type="match status" value="1"/>
</dbReference>
<reference evidence="7 8" key="1">
    <citation type="journal article" date="2005" name="J. Bacteriol.">
        <title>Complete genome sequence and analysis of the multiresistant nosocomial pathogen Corynebacterium jeikeium K411, a lipid-requiring bacterium of the human skin flora.</title>
        <authorList>
            <person name="Tauch A."/>
            <person name="Kaiser O."/>
            <person name="Hain T."/>
            <person name="Goesmann A."/>
            <person name="Weisshaar B."/>
            <person name="Albersmeier A."/>
            <person name="Bekel T."/>
            <person name="Bischoff N."/>
            <person name="Brune I."/>
            <person name="Chakraborty T."/>
            <person name="Kalinowski J."/>
            <person name="Meyer F."/>
            <person name="Rupp O."/>
            <person name="Schneiker S."/>
            <person name="Viehoever P."/>
            <person name="Puehler A."/>
        </authorList>
    </citation>
    <scope>NUCLEOTIDE SEQUENCE [LARGE SCALE GENOMIC DNA]</scope>
    <source>
        <strain evidence="7 8">K411</strain>
    </source>
</reference>
<evidence type="ECO:0000256" key="1">
    <source>
        <dbReference type="ARBA" id="ARBA00001946"/>
    </source>
</evidence>
<dbReference type="PROSITE" id="PS51462">
    <property type="entry name" value="NUDIX"/>
    <property type="match status" value="1"/>
</dbReference>
<dbReference type="PATRIC" id="fig|306537.10.peg.1329"/>
<organism evidence="7 8">
    <name type="scientific">Corynebacterium jeikeium (strain K411)</name>
    <dbReference type="NCBI Taxonomy" id="306537"/>
    <lineage>
        <taxon>Bacteria</taxon>
        <taxon>Bacillati</taxon>
        <taxon>Actinomycetota</taxon>
        <taxon>Actinomycetes</taxon>
        <taxon>Mycobacteriales</taxon>
        <taxon>Corynebacteriaceae</taxon>
        <taxon>Corynebacterium</taxon>
    </lineage>
</organism>
<dbReference type="EMBL" id="CR931997">
    <property type="protein sequence ID" value="CAI37481.1"/>
    <property type="molecule type" value="Genomic_DNA"/>
</dbReference>
<dbReference type="InterPro" id="IPR020476">
    <property type="entry name" value="Nudix_hydrolase"/>
</dbReference>
<dbReference type="Proteomes" id="UP000000545">
    <property type="component" value="Chromosome"/>
</dbReference>
<comment type="cofactor">
    <cofactor evidence="1">
        <name>Mg(2+)</name>
        <dbReference type="ChEBI" id="CHEBI:18420"/>
    </cofactor>
</comment>
<dbReference type="AlphaFoldDB" id="Q4JUM6"/>
<comment type="similarity">
    <text evidence="2 4">Belongs to the Nudix hydrolase family.</text>
</comment>
<dbReference type="PANTHER" id="PTHR43046">
    <property type="entry name" value="GDP-MANNOSE MANNOSYL HYDROLASE"/>
    <property type="match status" value="1"/>
</dbReference>
<dbReference type="PANTHER" id="PTHR43046:SF2">
    <property type="entry name" value="8-OXO-DGTP DIPHOSPHATASE-RELATED"/>
    <property type="match status" value="1"/>
</dbReference>
<dbReference type="Pfam" id="PF00293">
    <property type="entry name" value="NUDIX"/>
    <property type="match status" value="1"/>
</dbReference>
<dbReference type="STRING" id="306537.jk1310"/>
<dbReference type="Gene3D" id="3.90.79.10">
    <property type="entry name" value="Nucleoside Triphosphate Pyrophosphohydrolase"/>
    <property type="match status" value="1"/>
</dbReference>
<protein>
    <recommendedName>
        <fullName evidence="6">Nudix hydrolase domain-containing protein</fullName>
    </recommendedName>
</protein>
<gene>
    <name evidence="7" type="ordered locus">jk1310</name>
</gene>
<evidence type="ECO:0000256" key="3">
    <source>
        <dbReference type="ARBA" id="ARBA00022801"/>
    </source>
</evidence>
<dbReference type="PRINTS" id="PR00502">
    <property type="entry name" value="NUDIXFAMILY"/>
</dbReference>
<evidence type="ECO:0000313" key="8">
    <source>
        <dbReference type="Proteomes" id="UP000000545"/>
    </source>
</evidence>
<dbReference type="KEGG" id="cjk:jk1310"/>
<name>Q4JUM6_CORJK</name>
<keyword evidence="8" id="KW-1185">Reference proteome</keyword>
<dbReference type="HOGENOM" id="CLU_083334_0_0_11"/>
<feature type="domain" description="Nudix hydrolase" evidence="6">
    <location>
        <begin position="42"/>
        <end position="240"/>
    </location>
</feature>
<proteinExistence type="inferred from homology"/>
<dbReference type="InterPro" id="IPR000086">
    <property type="entry name" value="NUDIX_hydrolase_dom"/>
</dbReference>